<keyword evidence="2" id="KW-0328">Glycosyltransferase</keyword>
<dbReference type="Pfam" id="PF04577">
    <property type="entry name" value="Glyco_transf_61"/>
    <property type="match status" value="1"/>
</dbReference>
<evidence type="ECO:0000256" key="3">
    <source>
        <dbReference type="ARBA" id="ARBA00022679"/>
    </source>
</evidence>
<evidence type="ECO:0000256" key="4">
    <source>
        <dbReference type="ARBA" id="ARBA00022729"/>
    </source>
</evidence>
<dbReference type="PANTHER" id="PTHR20961">
    <property type="entry name" value="GLYCOSYLTRANSFERASE"/>
    <property type="match status" value="1"/>
</dbReference>
<evidence type="ECO:0000259" key="12">
    <source>
        <dbReference type="Pfam" id="PF04577"/>
    </source>
</evidence>
<dbReference type="PANTHER" id="PTHR20961:SF148">
    <property type="entry name" value="EGF DOMAIN-SPECIFIC O-LINKED N-ACETYLGLUCOSAMINE TRANSFERASE"/>
    <property type="match status" value="1"/>
</dbReference>
<sequence>MTKLSHSLVSVYMCLLLVAFVEYAISDFISDLNVPETHLPYMFKSNVALHRKCSEDEKCKAKFLHRNEACWGYEYNCSFAQSYSSNRIICNKQNSWGVKDPEGQRQTFWRQADFGKVVDTVNTIRPICTSSAKDGSFLECSAHLRFCRASNIFFDFKNLNVSTSKRYRDDVIQESNVGGRCDVFDRELLLNRADESSYLQSWHAFLANELRHFKSYESFQMDKTHCDVIFERPTIIIKLDASINMYHHFCDFINLYLSQHINGSSFDTDVDILWWDTFSGGFIDASFGVMWNAFSSRRPFELISFDQKRVCFRNAMLPLLARQRLGLYYNMPLIDGCEGSGLFHAFSKFILHRLRVKQEGPVLNSIRVTLLSRSTKFRRIVNEDELFEVLNGIPGVIAQRVDYNSQMSFLDQLSVTHNTDIFIGMHGSGLTHLLFLPDWAAIFEIYNCEDISCYYDLARLRGVKYFTWKKESEMEQIGEGRHPQTGTPHKKFANYRFNKDQFRKLVSQQIEYVRRHAIFVKEQMRLRRSRLANEL</sequence>
<evidence type="ECO:0000256" key="1">
    <source>
        <dbReference type="ARBA" id="ARBA00011970"/>
    </source>
</evidence>
<feature type="chain" id="PRO_5002078821" description="EGF domain-specific O-linked N-acetylglucosamine transferase" evidence="11">
    <location>
        <begin position="27"/>
        <end position="535"/>
    </location>
</feature>
<keyword evidence="5" id="KW-0256">Endoplasmic reticulum</keyword>
<gene>
    <name evidence="13" type="primary">eogt</name>
    <name evidence="13" type="ORF">Tcan_07848</name>
</gene>
<dbReference type="OrthoDB" id="529273at2759"/>
<keyword evidence="3 13" id="KW-0808">Transferase</keyword>
<evidence type="ECO:0000313" key="14">
    <source>
        <dbReference type="Proteomes" id="UP000031036"/>
    </source>
</evidence>
<dbReference type="EMBL" id="JPKZ01000401">
    <property type="protein sequence ID" value="KHN87585.1"/>
    <property type="molecule type" value="Genomic_DNA"/>
</dbReference>
<dbReference type="EC" id="2.4.1.255" evidence="1"/>
<reference evidence="13 14" key="1">
    <citation type="submission" date="2014-11" db="EMBL/GenBank/DDBJ databases">
        <title>Genetic blueprint of the zoonotic pathogen Toxocara canis.</title>
        <authorList>
            <person name="Zhu X.-Q."/>
            <person name="Korhonen P.K."/>
            <person name="Cai H."/>
            <person name="Young N.D."/>
            <person name="Nejsum P."/>
            <person name="von Samson-Himmelstjerna G."/>
            <person name="Boag P.R."/>
            <person name="Tan P."/>
            <person name="Li Q."/>
            <person name="Min J."/>
            <person name="Yang Y."/>
            <person name="Wang X."/>
            <person name="Fang X."/>
            <person name="Hall R.S."/>
            <person name="Hofmann A."/>
            <person name="Sternberg P.W."/>
            <person name="Jex A.R."/>
            <person name="Gasser R.B."/>
        </authorList>
    </citation>
    <scope>NUCLEOTIDE SEQUENCE [LARGE SCALE GENOMIC DNA]</scope>
    <source>
        <strain evidence="13">PN_DK_2014</strain>
    </source>
</reference>
<proteinExistence type="predicted"/>
<dbReference type="InterPro" id="IPR007657">
    <property type="entry name" value="Glycosyltransferase_61"/>
</dbReference>
<name>A0A0B2W323_TOXCA</name>
<evidence type="ECO:0000256" key="11">
    <source>
        <dbReference type="SAM" id="SignalP"/>
    </source>
</evidence>
<organism evidence="13 14">
    <name type="scientific">Toxocara canis</name>
    <name type="common">Canine roundworm</name>
    <dbReference type="NCBI Taxonomy" id="6265"/>
    <lineage>
        <taxon>Eukaryota</taxon>
        <taxon>Metazoa</taxon>
        <taxon>Ecdysozoa</taxon>
        <taxon>Nematoda</taxon>
        <taxon>Chromadorea</taxon>
        <taxon>Rhabditida</taxon>
        <taxon>Spirurina</taxon>
        <taxon>Ascaridomorpha</taxon>
        <taxon>Ascaridoidea</taxon>
        <taxon>Toxocaridae</taxon>
        <taxon>Toxocara</taxon>
    </lineage>
</organism>
<feature type="domain" description="Glycosyltransferase 61 catalytic" evidence="12">
    <location>
        <begin position="340"/>
        <end position="442"/>
    </location>
</feature>
<comment type="catalytic activity">
    <reaction evidence="10">
        <text>L-threonyl-[protein] + UDP-N-acetyl-alpha-D-glucosamine = 3-O-(N-acetyl-beta-D-glucosaminyl)-L-threonyl-[protein] + UDP + H(+)</text>
        <dbReference type="Rhea" id="RHEA:48908"/>
        <dbReference type="Rhea" id="RHEA-COMP:11060"/>
        <dbReference type="Rhea" id="RHEA-COMP:12252"/>
        <dbReference type="ChEBI" id="CHEBI:15378"/>
        <dbReference type="ChEBI" id="CHEBI:30013"/>
        <dbReference type="ChEBI" id="CHEBI:57705"/>
        <dbReference type="ChEBI" id="CHEBI:58223"/>
        <dbReference type="ChEBI" id="CHEBI:90840"/>
        <dbReference type="EC" id="2.4.1.255"/>
    </reaction>
</comment>
<dbReference type="GO" id="GO:0097363">
    <property type="term" value="F:protein O-acetylglucosaminyltransferase activity"/>
    <property type="evidence" value="ECO:0007669"/>
    <property type="project" value="UniProtKB-EC"/>
</dbReference>
<evidence type="ECO:0000256" key="8">
    <source>
        <dbReference type="ARBA" id="ARBA00042574"/>
    </source>
</evidence>
<dbReference type="Proteomes" id="UP000031036">
    <property type="component" value="Unassembled WGS sequence"/>
</dbReference>
<keyword evidence="6" id="KW-0325">Glycoprotein</keyword>
<evidence type="ECO:0000256" key="2">
    <source>
        <dbReference type="ARBA" id="ARBA00022676"/>
    </source>
</evidence>
<dbReference type="AlphaFoldDB" id="A0A0B2W323"/>
<evidence type="ECO:0000256" key="6">
    <source>
        <dbReference type="ARBA" id="ARBA00023180"/>
    </source>
</evidence>
<dbReference type="OMA" id="GHCELNR"/>
<evidence type="ECO:0000256" key="10">
    <source>
        <dbReference type="ARBA" id="ARBA00049432"/>
    </source>
</evidence>
<feature type="signal peptide" evidence="11">
    <location>
        <begin position="1"/>
        <end position="26"/>
    </location>
</feature>
<comment type="catalytic activity">
    <reaction evidence="9">
        <text>L-seryl-[protein] + UDP-N-acetyl-alpha-D-glucosamine = 3-O-(N-acetyl-beta-D-glucosaminyl)-L-seryl-[protein] + UDP + H(+)</text>
        <dbReference type="Rhea" id="RHEA:48904"/>
        <dbReference type="Rhea" id="RHEA-COMP:9863"/>
        <dbReference type="Rhea" id="RHEA-COMP:12251"/>
        <dbReference type="ChEBI" id="CHEBI:15378"/>
        <dbReference type="ChEBI" id="CHEBI:29999"/>
        <dbReference type="ChEBI" id="CHEBI:57705"/>
        <dbReference type="ChEBI" id="CHEBI:58223"/>
        <dbReference type="ChEBI" id="CHEBI:90838"/>
        <dbReference type="EC" id="2.4.1.255"/>
    </reaction>
</comment>
<dbReference type="STRING" id="6265.A0A0B2W323"/>
<comment type="caution">
    <text evidence="13">The sequence shown here is derived from an EMBL/GenBank/DDBJ whole genome shotgun (WGS) entry which is preliminary data.</text>
</comment>
<evidence type="ECO:0000256" key="9">
    <source>
        <dbReference type="ARBA" id="ARBA00048317"/>
    </source>
</evidence>
<evidence type="ECO:0000313" key="13">
    <source>
        <dbReference type="EMBL" id="KHN87585.1"/>
    </source>
</evidence>
<keyword evidence="14" id="KW-1185">Reference proteome</keyword>
<dbReference type="GO" id="GO:0005788">
    <property type="term" value="C:endoplasmic reticulum lumen"/>
    <property type="evidence" value="ECO:0007669"/>
    <property type="project" value="TreeGrafter"/>
</dbReference>
<evidence type="ECO:0000256" key="7">
    <source>
        <dbReference type="ARBA" id="ARBA00040944"/>
    </source>
</evidence>
<protein>
    <recommendedName>
        <fullName evidence="7">EGF domain-specific O-linked N-acetylglucosamine transferase</fullName>
        <ecNumber evidence="1">2.4.1.255</ecNumber>
    </recommendedName>
    <alternativeName>
        <fullName evidence="8">Extracellular O-linked N-acetylglucosamine transferase</fullName>
    </alternativeName>
</protein>
<keyword evidence="4 11" id="KW-0732">Signal</keyword>
<evidence type="ECO:0000256" key="5">
    <source>
        <dbReference type="ARBA" id="ARBA00022824"/>
    </source>
</evidence>
<dbReference type="InterPro" id="IPR049625">
    <property type="entry name" value="Glyco_transf_61_cat"/>
</dbReference>
<accession>A0A0B2W323</accession>